<protein>
    <recommendedName>
        <fullName evidence="3">SH3 domain-containing protein</fullName>
    </recommendedName>
</protein>
<dbReference type="CTD" id="8229683"/>
<reference evidence="5" key="3">
    <citation type="submission" date="2021-02" db="UniProtKB">
        <authorList>
            <consortium name="EnsemblMetazoa"/>
        </authorList>
    </citation>
    <scope>IDENTIFICATION</scope>
    <source>
        <strain evidence="5">USDA</strain>
    </source>
</reference>
<accession>E0VLP6</accession>
<dbReference type="CDD" id="cd00174">
    <property type="entry name" value="SH3"/>
    <property type="match status" value="1"/>
</dbReference>
<dbReference type="InParanoid" id="E0VLP6"/>
<reference evidence="4" key="2">
    <citation type="submission" date="2007-04" db="EMBL/GenBank/DDBJ databases">
        <title>The genome of the human body louse.</title>
        <authorList>
            <consortium name="The Human Body Louse Genome Consortium"/>
            <person name="Kirkness E."/>
            <person name="Walenz B."/>
            <person name="Hass B."/>
            <person name="Bruggner R."/>
            <person name="Strausberg R."/>
        </authorList>
    </citation>
    <scope>NUCLEOTIDE SEQUENCE</scope>
    <source>
        <strain evidence="4">USDA</strain>
    </source>
</reference>
<dbReference type="OrthoDB" id="6415921at2759"/>
<dbReference type="Proteomes" id="UP000009046">
    <property type="component" value="Unassembled WGS sequence"/>
</dbReference>
<dbReference type="GeneID" id="8229683"/>
<dbReference type="HOGENOM" id="CLU_045635_0_0_1"/>
<keyword evidence="6" id="KW-1185">Reference proteome</keyword>
<dbReference type="RefSeq" id="XP_002427040.1">
    <property type="nucleotide sequence ID" value="XM_002426995.1"/>
</dbReference>
<organism>
    <name type="scientific">Pediculus humanus subsp. corporis</name>
    <name type="common">Body louse</name>
    <dbReference type="NCBI Taxonomy" id="121224"/>
    <lineage>
        <taxon>Eukaryota</taxon>
        <taxon>Metazoa</taxon>
        <taxon>Ecdysozoa</taxon>
        <taxon>Arthropoda</taxon>
        <taxon>Hexapoda</taxon>
        <taxon>Insecta</taxon>
        <taxon>Pterygota</taxon>
        <taxon>Neoptera</taxon>
        <taxon>Paraneoptera</taxon>
        <taxon>Psocodea</taxon>
        <taxon>Troctomorpha</taxon>
        <taxon>Phthiraptera</taxon>
        <taxon>Anoplura</taxon>
        <taxon>Pediculidae</taxon>
        <taxon>Pediculus</taxon>
    </lineage>
</organism>
<evidence type="ECO:0000256" key="2">
    <source>
        <dbReference type="SAM" id="MobiDB-lite"/>
    </source>
</evidence>
<gene>
    <name evidence="5" type="primary">8229683</name>
    <name evidence="4" type="ORF">Phum_PHUM291420</name>
</gene>
<evidence type="ECO:0000313" key="4">
    <source>
        <dbReference type="EMBL" id="EEB14302.1"/>
    </source>
</evidence>
<dbReference type="Pfam" id="PF00018">
    <property type="entry name" value="SH3_1"/>
    <property type="match status" value="1"/>
</dbReference>
<name>E0VLP6_PEDHC</name>
<dbReference type="KEGG" id="phu:Phum_PHUM291420"/>
<evidence type="ECO:0000256" key="1">
    <source>
        <dbReference type="ARBA" id="ARBA00022443"/>
    </source>
</evidence>
<dbReference type="InterPro" id="IPR001452">
    <property type="entry name" value="SH3_domain"/>
</dbReference>
<feature type="compositionally biased region" description="Basic and acidic residues" evidence="2">
    <location>
        <begin position="237"/>
        <end position="247"/>
    </location>
</feature>
<dbReference type="Gene3D" id="2.30.30.40">
    <property type="entry name" value="SH3 Domains"/>
    <property type="match status" value="1"/>
</dbReference>
<feature type="compositionally biased region" description="Basic residues" evidence="2">
    <location>
        <begin position="108"/>
        <end position="117"/>
    </location>
</feature>
<keyword evidence="1" id="KW-0728">SH3 domain</keyword>
<feature type="domain" description="SH3" evidence="3">
    <location>
        <begin position="295"/>
        <end position="337"/>
    </location>
</feature>
<proteinExistence type="predicted"/>
<feature type="region of interest" description="Disordered" evidence="2">
    <location>
        <begin position="93"/>
        <end position="117"/>
    </location>
</feature>
<dbReference type="EMBL" id="DS235278">
    <property type="protein sequence ID" value="EEB14302.1"/>
    <property type="molecule type" value="Genomic_DNA"/>
</dbReference>
<dbReference type="VEuPathDB" id="VectorBase:PHUM291420"/>
<evidence type="ECO:0000313" key="6">
    <source>
        <dbReference type="Proteomes" id="UP000009046"/>
    </source>
</evidence>
<dbReference type="EMBL" id="AAZO01003380">
    <property type="status" value="NOT_ANNOTATED_CDS"/>
    <property type="molecule type" value="Genomic_DNA"/>
</dbReference>
<feature type="compositionally biased region" description="Low complexity" evidence="2">
    <location>
        <begin position="97"/>
        <end position="106"/>
    </location>
</feature>
<dbReference type="InterPro" id="IPR036028">
    <property type="entry name" value="SH3-like_dom_sf"/>
</dbReference>
<reference evidence="4" key="1">
    <citation type="submission" date="2007-04" db="EMBL/GenBank/DDBJ databases">
        <title>Annotation of Pediculus humanus corporis strain USDA.</title>
        <authorList>
            <person name="Kirkness E."/>
            <person name="Hannick L."/>
            <person name="Hass B."/>
            <person name="Bruggner R."/>
            <person name="Lawson D."/>
            <person name="Bidwell S."/>
            <person name="Joardar V."/>
            <person name="Caler E."/>
            <person name="Walenz B."/>
            <person name="Inman J."/>
            <person name="Schobel S."/>
            <person name="Galinsky K."/>
            <person name="Amedeo P."/>
            <person name="Strausberg R."/>
        </authorList>
    </citation>
    <scope>NUCLEOTIDE SEQUENCE</scope>
    <source>
        <strain evidence="4">USDA</strain>
    </source>
</reference>
<dbReference type="OMA" id="WIFRREH"/>
<dbReference type="SUPFAM" id="SSF50044">
    <property type="entry name" value="SH3-domain"/>
    <property type="match status" value="1"/>
</dbReference>
<feature type="region of interest" description="Disordered" evidence="2">
    <location>
        <begin position="226"/>
        <end position="247"/>
    </location>
</feature>
<evidence type="ECO:0000259" key="3">
    <source>
        <dbReference type="Pfam" id="PF00018"/>
    </source>
</evidence>
<dbReference type="eggNOG" id="ENOG502QSPH">
    <property type="taxonomic scope" value="Eukaryota"/>
</dbReference>
<dbReference type="EnsemblMetazoa" id="PHUM291420-RA">
    <property type="protein sequence ID" value="PHUM291420-PA"/>
    <property type="gene ID" value="PHUM291420"/>
</dbReference>
<dbReference type="AlphaFoldDB" id="E0VLP6"/>
<sequence>MGQKPSTLWSKPKISLTWALKNDISIIHRNQTSKTSSQDEKIAVIKPNNVRKISTLQKQNGLKQTKVSSKTIEPKKNESVLVESVKEVRKCEERRSISPTSSTSTTKLGRRRRIRKARQRCTKKNSSFGYEIQDVDEFLTKASLDSPGNIPMVLSRPCVLYETHTGGPQREVSLPLGMVVNGVLKNRAWLYAQTPHGEEGYVPYACCLPLGILPAPSRSQPCWDTQTDIFPRPSGNRTDREKLRDETRSECGGARVTTNKKRIRRDSGEKNVDGLYLRASRKHSVKQTLLVIGTDYKSNGNNKLSVCKGDVVSLISSQLKDWFWVRDRNGKEGFIPAVVAGHGFL</sequence>
<dbReference type="STRING" id="121224.E0VLP6"/>
<evidence type="ECO:0000313" key="5">
    <source>
        <dbReference type="EnsemblMetazoa" id="PHUM291420-PA"/>
    </source>
</evidence>